<protein>
    <recommendedName>
        <fullName evidence="1">Prokaryotic glutathione synthetase ATP-binding domain-containing protein</fullName>
    </recommendedName>
</protein>
<feature type="domain" description="Prokaryotic glutathione synthetase ATP-binding" evidence="1">
    <location>
        <begin position="113"/>
        <end position="241"/>
    </location>
</feature>
<dbReference type="Proteomes" id="UP000648257">
    <property type="component" value="Unassembled WGS sequence"/>
</dbReference>
<dbReference type="InterPro" id="IPR013815">
    <property type="entry name" value="ATP_grasp_subdomain_1"/>
</dbReference>
<dbReference type="Gene3D" id="3.30.1490.20">
    <property type="entry name" value="ATP-grasp fold, A domain"/>
    <property type="match status" value="1"/>
</dbReference>
<dbReference type="SUPFAM" id="SSF56059">
    <property type="entry name" value="Glutathione synthetase ATP-binding domain-like"/>
    <property type="match status" value="1"/>
</dbReference>
<dbReference type="EMBL" id="JACOFW010000013">
    <property type="protein sequence ID" value="MBC3808174.1"/>
    <property type="molecule type" value="Genomic_DNA"/>
</dbReference>
<dbReference type="InterPro" id="IPR004218">
    <property type="entry name" value="GSHS_ATP-bd"/>
</dbReference>
<gene>
    <name evidence="2" type="ORF">H8K52_12540</name>
</gene>
<proteinExistence type="predicted"/>
<dbReference type="Gene3D" id="3.30.470.20">
    <property type="entry name" value="ATP-grasp fold, B domain"/>
    <property type="match status" value="1"/>
</dbReference>
<organism evidence="2 3">
    <name type="scientific">Undibacterium seohonense</name>
    <dbReference type="NCBI Taxonomy" id="1344950"/>
    <lineage>
        <taxon>Bacteria</taxon>
        <taxon>Pseudomonadati</taxon>
        <taxon>Pseudomonadota</taxon>
        <taxon>Betaproteobacteria</taxon>
        <taxon>Burkholderiales</taxon>
        <taxon>Oxalobacteraceae</taxon>
        <taxon>Undibacterium</taxon>
    </lineage>
</organism>
<evidence type="ECO:0000313" key="2">
    <source>
        <dbReference type="EMBL" id="MBC3808174.1"/>
    </source>
</evidence>
<name>A0ABR6X5F0_9BURK</name>
<evidence type="ECO:0000259" key="1">
    <source>
        <dbReference type="Pfam" id="PF02955"/>
    </source>
</evidence>
<dbReference type="Gene3D" id="3.40.50.20">
    <property type="match status" value="1"/>
</dbReference>
<keyword evidence="3" id="KW-1185">Reference proteome</keyword>
<evidence type="ECO:0000313" key="3">
    <source>
        <dbReference type="Proteomes" id="UP000648257"/>
    </source>
</evidence>
<reference evidence="2 3" key="1">
    <citation type="submission" date="2020-08" db="EMBL/GenBank/DDBJ databases">
        <title>Novel species isolated from subtropical streams in China.</title>
        <authorList>
            <person name="Lu H."/>
        </authorList>
    </citation>
    <scope>NUCLEOTIDE SEQUENCE [LARGE SCALE GENOMIC DNA]</scope>
    <source>
        <strain evidence="2 3">KACC 16656</strain>
    </source>
</reference>
<dbReference type="PANTHER" id="PTHR39217:SF1">
    <property type="entry name" value="GLUTATHIONE SYNTHETASE"/>
    <property type="match status" value="1"/>
</dbReference>
<dbReference type="Pfam" id="PF02955">
    <property type="entry name" value="GSH-S_ATP"/>
    <property type="match status" value="1"/>
</dbReference>
<accession>A0ABR6X5F0</accession>
<sequence>MNSQRHLAVVTSADLPDLFGGEKLLPPALLEMGAKVSVCIWDDPTVQWQSFDAVIIRCPWDYHEKLADFLQWLERLSVMKLLVINDLATLNWNLNKKYLFELSSKQLPIIPSLCVTPEDLSTLAELMKELDSEQIVIKPVQSAGAWRTLRVNPDNIVEVDRDFAVWRREQDFLVQPFMPEIMQDGEWSLIFFDGEFSHAVLKSAKAGDFRVQSDHGGTVRSVAVSVNMQAQAQAILNALERMPCYARVDGVIRDGQFMLMELELLEPELFLEFDADAPQRFAQVIMRRLPRS</sequence>
<comment type="caution">
    <text evidence="2">The sequence shown here is derived from an EMBL/GenBank/DDBJ whole genome shotgun (WGS) entry which is preliminary data.</text>
</comment>
<dbReference type="InterPro" id="IPR053191">
    <property type="entry name" value="DcsG_Biosynth_Enzyme"/>
</dbReference>
<dbReference type="PANTHER" id="PTHR39217">
    <property type="match status" value="1"/>
</dbReference>
<dbReference type="RefSeq" id="WP_186923248.1">
    <property type="nucleotide sequence ID" value="NZ_JACOFW010000013.1"/>
</dbReference>